<dbReference type="Gene3D" id="1.10.10.60">
    <property type="entry name" value="Homeodomain-like"/>
    <property type="match status" value="1"/>
</dbReference>
<evidence type="ECO:0000313" key="6">
    <source>
        <dbReference type="Proteomes" id="UP000095131"/>
    </source>
</evidence>
<name>A0A1E3WKM8_9VIBR</name>
<reference evidence="5 6" key="1">
    <citation type="submission" date="2016-08" db="EMBL/GenBank/DDBJ databases">
        <title>Genome sequencing of Vibrio scophthalmi strain FP3289, an isolated from Paralichthys olivaceus.</title>
        <authorList>
            <person name="Han H.-J."/>
        </authorList>
    </citation>
    <scope>NUCLEOTIDE SEQUENCE [LARGE SCALE GENOMIC DNA]</scope>
    <source>
        <strain evidence="5 6">FP3289</strain>
    </source>
</reference>
<dbReference type="Proteomes" id="UP000095131">
    <property type="component" value="Unassembled WGS sequence"/>
</dbReference>
<dbReference type="PROSITE" id="PS51257">
    <property type="entry name" value="PROKAR_LIPOPROTEIN"/>
    <property type="match status" value="1"/>
</dbReference>
<dbReference type="PANTHER" id="PTHR43280">
    <property type="entry name" value="ARAC-FAMILY TRANSCRIPTIONAL REGULATOR"/>
    <property type="match status" value="1"/>
</dbReference>
<dbReference type="RefSeq" id="WP_069448357.1">
    <property type="nucleotide sequence ID" value="NZ_MDCJ01000007.1"/>
</dbReference>
<dbReference type="GO" id="GO:0043565">
    <property type="term" value="F:sequence-specific DNA binding"/>
    <property type="evidence" value="ECO:0007669"/>
    <property type="project" value="InterPro"/>
</dbReference>
<protein>
    <recommendedName>
        <fullName evidence="4">HTH araC/xylS-type domain-containing protein</fullName>
    </recommendedName>
</protein>
<feature type="domain" description="HTH araC/xylS-type" evidence="4">
    <location>
        <begin position="177"/>
        <end position="276"/>
    </location>
</feature>
<evidence type="ECO:0000256" key="1">
    <source>
        <dbReference type="ARBA" id="ARBA00023015"/>
    </source>
</evidence>
<dbReference type="EMBL" id="MDCJ01000007">
    <property type="protein sequence ID" value="ODS05577.1"/>
    <property type="molecule type" value="Genomic_DNA"/>
</dbReference>
<dbReference type="GO" id="GO:0003700">
    <property type="term" value="F:DNA-binding transcription factor activity"/>
    <property type="evidence" value="ECO:0007669"/>
    <property type="project" value="InterPro"/>
</dbReference>
<keyword evidence="1" id="KW-0805">Transcription regulation</keyword>
<dbReference type="InterPro" id="IPR009057">
    <property type="entry name" value="Homeodomain-like_sf"/>
</dbReference>
<evidence type="ECO:0000313" key="5">
    <source>
        <dbReference type="EMBL" id="ODS05577.1"/>
    </source>
</evidence>
<dbReference type="SUPFAM" id="SSF46689">
    <property type="entry name" value="Homeodomain-like"/>
    <property type="match status" value="1"/>
</dbReference>
<dbReference type="PROSITE" id="PS01124">
    <property type="entry name" value="HTH_ARAC_FAMILY_2"/>
    <property type="match status" value="1"/>
</dbReference>
<dbReference type="AlphaFoldDB" id="A0A1E3WKM8"/>
<accession>A0A1E3WKM8</accession>
<evidence type="ECO:0000256" key="2">
    <source>
        <dbReference type="ARBA" id="ARBA00023125"/>
    </source>
</evidence>
<gene>
    <name evidence="5" type="ORF">VSF3289_04718</name>
</gene>
<sequence length="345" mass="38474">MSAKAQSGLLEIVRRKMFRIGTGVNLFGTVACIDSSTSTDDHMSGTLNFEPIDCLCIVYSNVGMIWSLNGDRKNRLEDGGVVVVDCCCSFSYKLVEVGEICFVFVPHDFYDESVVFDILQSNELRFSTIVSFLFRSLTNANGAQVTPLVLSIAQLVGVSSNCSGEEVNNNQRASLFHKITSVIYANAKNANFYLEQAAELSFCSKRKLHSCLVEMGTSFSKMINENRVNYLSQLLATDSDSRIESLCYKSGFNSSAYAIKVFKESKGETPQQYRSRLISVRTASVHREIRDEYIRAKEELNASLQLYQSVVGNNVMSEIPEASARLKQTQEKFESLYSKVSHILG</sequence>
<organism evidence="5 6">
    <name type="scientific">Vibrio scophthalmi</name>
    <dbReference type="NCBI Taxonomy" id="45658"/>
    <lineage>
        <taxon>Bacteria</taxon>
        <taxon>Pseudomonadati</taxon>
        <taxon>Pseudomonadota</taxon>
        <taxon>Gammaproteobacteria</taxon>
        <taxon>Vibrionales</taxon>
        <taxon>Vibrionaceae</taxon>
        <taxon>Vibrio</taxon>
    </lineage>
</organism>
<proteinExistence type="predicted"/>
<evidence type="ECO:0000259" key="4">
    <source>
        <dbReference type="PROSITE" id="PS01124"/>
    </source>
</evidence>
<keyword evidence="3" id="KW-0804">Transcription</keyword>
<evidence type="ECO:0000256" key="3">
    <source>
        <dbReference type="ARBA" id="ARBA00023163"/>
    </source>
</evidence>
<keyword evidence="2" id="KW-0238">DNA-binding</keyword>
<dbReference type="OrthoDB" id="5582699at2"/>
<comment type="caution">
    <text evidence="5">The sequence shown here is derived from an EMBL/GenBank/DDBJ whole genome shotgun (WGS) entry which is preliminary data.</text>
</comment>
<dbReference type="Pfam" id="PF12833">
    <property type="entry name" value="HTH_18"/>
    <property type="match status" value="1"/>
</dbReference>
<dbReference type="SMART" id="SM00342">
    <property type="entry name" value="HTH_ARAC"/>
    <property type="match status" value="1"/>
</dbReference>
<dbReference type="PANTHER" id="PTHR43280:SF2">
    <property type="entry name" value="HTH-TYPE TRANSCRIPTIONAL REGULATOR EXSA"/>
    <property type="match status" value="1"/>
</dbReference>
<dbReference type="InterPro" id="IPR018060">
    <property type="entry name" value="HTH_AraC"/>
</dbReference>